<dbReference type="RefSeq" id="WP_115810535.1">
    <property type="nucleotide sequence ID" value="NZ_QUNI01000002.1"/>
</dbReference>
<proteinExistence type="predicted"/>
<dbReference type="InterPro" id="IPR019292">
    <property type="entry name" value="McrC"/>
</dbReference>
<evidence type="ECO:0000313" key="1">
    <source>
        <dbReference type="EMBL" id="REH00988.1"/>
    </source>
</evidence>
<reference evidence="1 2" key="1">
    <citation type="submission" date="2018-08" db="EMBL/GenBank/DDBJ databases">
        <title>Genomic Encyclopedia of Archaeal and Bacterial Type Strains, Phase II (KMG-II): from individual species to whole genera.</title>
        <authorList>
            <person name="Goeker M."/>
        </authorList>
    </citation>
    <scope>NUCLEOTIDE SEQUENCE [LARGE SCALE GENOMIC DNA]</scope>
    <source>
        <strain evidence="1 2">DSM 100880</strain>
    </source>
</reference>
<keyword evidence="2" id="KW-1185">Reference proteome</keyword>
<evidence type="ECO:0000313" key="2">
    <source>
        <dbReference type="Proteomes" id="UP000257136"/>
    </source>
</evidence>
<comment type="caution">
    <text evidence="1">The sequence shown here is derived from an EMBL/GenBank/DDBJ whole genome shotgun (WGS) entry which is preliminary data.</text>
</comment>
<dbReference type="Proteomes" id="UP000257136">
    <property type="component" value="Unassembled WGS sequence"/>
</dbReference>
<organism evidence="1 2">
    <name type="scientific">Flavobacterium aquicola</name>
    <dbReference type="NCBI Taxonomy" id="1682742"/>
    <lineage>
        <taxon>Bacteria</taxon>
        <taxon>Pseudomonadati</taxon>
        <taxon>Bacteroidota</taxon>
        <taxon>Flavobacteriia</taxon>
        <taxon>Flavobacteriales</taxon>
        <taxon>Flavobacteriaceae</taxon>
        <taxon>Flavobacterium</taxon>
    </lineage>
</organism>
<dbReference type="EMBL" id="QUNI01000002">
    <property type="protein sequence ID" value="REH00988.1"/>
    <property type="molecule type" value="Genomic_DNA"/>
</dbReference>
<protein>
    <submittedName>
        <fullName evidence="1">McrBC 5-methylcytosine restriction system component</fullName>
    </submittedName>
</protein>
<dbReference type="Pfam" id="PF10117">
    <property type="entry name" value="McrBC"/>
    <property type="match status" value="1"/>
</dbReference>
<accession>A0A3E0ERY4</accession>
<name>A0A3E0ERY4_9FLAO</name>
<dbReference type="OrthoDB" id="828100at2"/>
<gene>
    <name evidence="1" type="ORF">C8P67_102241</name>
</gene>
<sequence>MIIIKEQYGYKNPKSIEYDLSAFTTIESHKKLFKQKKSDGCCYEITKNSKGLNIEASYFVGVDWFVENELPIYIQPKLNKDKSEVNYVRMLFDALQEPENFNHLEYLCEINFDKPCIKIDQTQDLLSPLLVIQYLQLLKRIVQKGLKKSYYPVVKNLNGRIKGKILVNATIKNNHAKNKMLYSYCKYDEFGINTIENKVLKKALLFSQKAIQNIKGINPEQLQDLFNYIQSAFHSVDEKVEIEELKTIKPNPLYKEYQQALKLAKFILKRYGYTISTVHPIEVQTPPFWIDMSKLFELYVFAKLKELFPFKDEVEYHLKTNRQEIDFIINTKDKKYQMVVDAKYKPQYKDGNISKEDIRQVSGYARMKSIYKELEMEDKHNEVIDCLIIFSDQKSERKDFVKDNFEYVPVNNYVKFYKIGIELPIVQNNKK</sequence>
<dbReference type="PANTHER" id="PTHR38733:SF1">
    <property type="entry name" value="TYPE IV METHYL-DIRECTED RESTRICTION ENZYME ECOKMCRBC"/>
    <property type="match status" value="1"/>
</dbReference>
<dbReference type="AlphaFoldDB" id="A0A3E0ERY4"/>
<dbReference type="PANTHER" id="PTHR38733">
    <property type="entry name" value="PROTEIN MCRC"/>
    <property type="match status" value="1"/>
</dbReference>